<dbReference type="SUPFAM" id="SSF49265">
    <property type="entry name" value="Fibronectin type III"/>
    <property type="match status" value="1"/>
</dbReference>
<dbReference type="SMART" id="SM00408">
    <property type="entry name" value="IGc2"/>
    <property type="match status" value="2"/>
</dbReference>
<dbReference type="CDD" id="cd00063">
    <property type="entry name" value="FN3"/>
    <property type="match status" value="1"/>
</dbReference>
<dbReference type="Pfam" id="PF13927">
    <property type="entry name" value="Ig_3"/>
    <property type="match status" value="2"/>
</dbReference>
<protein>
    <submittedName>
        <fullName evidence="3">Uncharacterized protein</fullName>
    </submittedName>
</protein>
<dbReference type="CDD" id="cd00096">
    <property type="entry name" value="Ig"/>
    <property type="match status" value="2"/>
</dbReference>
<feature type="domain" description="Ig-like" evidence="1">
    <location>
        <begin position="105"/>
        <end position="190"/>
    </location>
</feature>
<dbReference type="SMART" id="SM00409">
    <property type="entry name" value="IG"/>
    <property type="match status" value="2"/>
</dbReference>
<accession>A0A7R9QU14</accession>
<gene>
    <name evidence="3" type="ORF">ONB1V03_LOCUS13443</name>
</gene>
<dbReference type="Proteomes" id="UP000728032">
    <property type="component" value="Unassembled WGS sequence"/>
</dbReference>
<dbReference type="PROSITE" id="PS50835">
    <property type="entry name" value="IG_LIKE"/>
    <property type="match status" value="2"/>
</dbReference>
<dbReference type="InterPro" id="IPR007110">
    <property type="entry name" value="Ig-like_dom"/>
</dbReference>
<dbReference type="InterPro" id="IPR036116">
    <property type="entry name" value="FN3_sf"/>
</dbReference>
<dbReference type="EMBL" id="CAJPVJ010011781">
    <property type="protein sequence ID" value="CAG2173994.1"/>
    <property type="molecule type" value="Genomic_DNA"/>
</dbReference>
<evidence type="ECO:0000259" key="1">
    <source>
        <dbReference type="PROSITE" id="PS50835"/>
    </source>
</evidence>
<dbReference type="OrthoDB" id="10055806at2759"/>
<dbReference type="PANTHER" id="PTHR23278">
    <property type="entry name" value="SIDESTEP PROTEIN"/>
    <property type="match status" value="1"/>
</dbReference>
<reference evidence="3" key="1">
    <citation type="submission" date="2020-11" db="EMBL/GenBank/DDBJ databases">
        <authorList>
            <person name="Tran Van P."/>
        </authorList>
    </citation>
    <scope>NUCLEOTIDE SEQUENCE</scope>
</reference>
<dbReference type="AlphaFoldDB" id="A0A7R9QU14"/>
<dbReference type="Gene3D" id="2.60.40.10">
    <property type="entry name" value="Immunoglobulins"/>
    <property type="match status" value="3"/>
</dbReference>
<proteinExistence type="predicted"/>
<sequence length="333" mass="35784">MSGTVAPQVTLLMGTSTKPTVPHISEGDEVFMKCQINANPHTYVIQFFFNGTQIVDNSDGVFINNSSLVIKSVRRHHSGRYQCFANNSEGRGDSNELSIFVTYAPVCQTHKRVFGAALGEKVKIQCRVGAEPPDVAFQWTVNNNELLGSFQSFGLESTLTFVPKTKRDFGVVACRAKNGAGVQRDPCVFSVVAAGIPSPVTGCLVVNQTSSSILIDCISGDDGGLEQAFHLELYEGYGQRRMVSNHSQKHRAEFKLTGLSSGTQYLAVIYASNGKGRSAPIELTVPTLALLNRKFVADSPHTDDISIVLAAALGMGLAKGVVGKALQRPAIEC</sequence>
<keyword evidence="4" id="KW-1185">Reference proteome</keyword>
<dbReference type="PROSITE" id="PS50853">
    <property type="entry name" value="FN3"/>
    <property type="match status" value="1"/>
</dbReference>
<dbReference type="EMBL" id="OC926606">
    <property type="protein sequence ID" value="CAD7656807.1"/>
    <property type="molecule type" value="Genomic_DNA"/>
</dbReference>
<dbReference type="PANTHER" id="PTHR23278:SF19">
    <property type="entry name" value="OBSCURIN"/>
    <property type="match status" value="1"/>
</dbReference>
<dbReference type="InterPro" id="IPR003961">
    <property type="entry name" value="FN3_dom"/>
</dbReference>
<dbReference type="InterPro" id="IPR003599">
    <property type="entry name" value="Ig_sub"/>
</dbReference>
<evidence type="ECO:0000313" key="3">
    <source>
        <dbReference type="EMBL" id="CAD7656807.1"/>
    </source>
</evidence>
<dbReference type="SUPFAM" id="SSF48726">
    <property type="entry name" value="Immunoglobulin"/>
    <property type="match status" value="2"/>
</dbReference>
<dbReference type="InterPro" id="IPR003598">
    <property type="entry name" value="Ig_sub2"/>
</dbReference>
<name>A0A7R9QU14_9ACAR</name>
<dbReference type="InterPro" id="IPR013783">
    <property type="entry name" value="Ig-like_fold"/>
</dbReference>
<feature type="domain" description="Ig-like" evidence="1">
    <location>
        <begin position="7"/>
        <end position="98"/>
    </location>
</feature>
<evidence type="ECO:0000259" key="2">
    <source>
        <dbReference type="PROSITE" id="PS50853"/>
    </source>
</evidence>
<organism evidence="3">
    <name type="scientific">Oppiella nova</name>
    <dbReference type="NCBI Taxonomy" id="334625"/>
    <lineage>
        <taxon>Eukaryota</taxon>
        <taxon>Metazoa</taxon>
        <taxon>Ecdysozoa</taxon>
        <taxon>Arthropoda</taxon>
        <taxon>Chelicerata</taxon>
        <taxon>Arachnida</taxon>
        <taxon>Acari</taxon>
        <taxon>Acariformes</taxon>
        <taxon>Sarcoptiformes</taxon>
        <taxon>Oribatida</taxon>
        <taxon>Brachypylina</taxon>
        <taxon>Oppioidea</taxon>
        <taxon>Oppiidae</taxon>
        <taxon>Oppiella</taxon>
    </lineage>
</organism>
<dbReference type="InterPro" id="IPR036179">
    <property type="entry name" value="Ig-like_dom_sf"/>
</dbReference>
<feature type="domain" description="Fibronectin type-III" evidence="2">
    <location>
        <begin position="196"/>
        <end position="291"/>
    </location>
</feature>
<evidence type="ECO:0000313" key="4">
    <source>
        <dbReference type="Proteomes" id="UP000728032"/>
    </source>
</evidence>